<accession>A0A918MPS7</accession>
<comment type="caution">
    <text evidence="2">The sequence shown here is derived from an EMBL/GenBank/DDBJ whole genome shotgun (WGS) entry which is preliminary data.</text>
</comment>
<feature type="compositionally biased region" description="Basic and acidic residues" evidence="1">
    <location>
        <begin position="81"/>
        <end position="94"/>
    </location>
</feature>
<feature type="region of interest" description="Disordered" evidence="1">
    <location>
        <begin position="1"/>
        <end position="132"/>
    </location>
</feature>
<protein>
    <submittedName>
        <fullName evidence="2">Uncharacterized protein</fullName>
    </submittedName>
</protein>
<reference evidence="2" key="2">
    <citation type="submission" date="2020-09" db="EMBL/GenBank/DDBJ databases">
        <authorList>
            <person name="Sun Q."/>
            <person name="Kim S."/>
        </authorList>
    </citation>
    <scope>NUCLEOTIDE SEQUENCE</scope>
    <source>
        <strain evidence="2">KCTC 23714</strain>
    </source>
</reference>
<evidence type="ECO:0000256" key="1">
    <source>
        <dbReference type="SAM" id="MobiDB-lite"/>
    </source>
</evidence>
<feature type="compositionally biased region" description="Basic and acidic residues" evidence="1">
    <location>
        <begin position="117"/>
        <end position="132"/>
    </location>
</feature>
<dbReference type="EMBL" id="BMYQ01000015">
    <property type="protein sequence ID" value="GGW42730.1"/>
    <property type="molecule type" value="Genomic_DNA"/>
</dbReference>
<evidence type="ECO:0000313" key="2">
    <source>
        <dbReference type="EMBL" id="GGW42730.1"/>
    </source>
</evidence>
<dbReference type="Proteomes" id="UP000628984">
    <property type="component" value="Unassembled WGS sequence"/>
</dbReference>
<keyword evidence="3" id="KW-1185">Reference proteome</keyword>
<sequence>MPNEPKPAAEKRAPLSTPRQNAQDDHEGSPHTPAEFRKGNPQPPENVQGAAEEGFFGSRAWEATSRAEQDAERGPTAPGPTREERRVTPAEVARHATAQGTDSPAIPRGRNPDSAMCEDRQHPGRIDKGNDC</sequence>
<gene>
    <name evidence="2" type="ORF">GCM10011452_33770</name>
</gene>
<dbReference type="AlphaFoldDB" id="A0A918MPS7"/>
<reference evidence="2" key="1">
    <citation type="journal article" date="2014" name="Int. J. Syst. Evol. Microbiol.">
        <title>Complete genome sequence of Corynebacterium casei LMG S-19264T (=DSM 44701T), isolated from a smear-ripened cheese.</title>
        <authorList>
            <consortium name="US DOE Joint Genome Institute (JGI-PGF)"/>
            <person name="Walter F."/>
            <person name="Albersmeier A."/>
            <person name="Kalinowski J."/>
            <person name="Ruckert C."/>
        </authorList>
    </citation>
    <scope>NUCLEOTIDE SEQUENCE</scope>
    <source>
        <strain evidence="2">KCTC 23714</strain>
    </source>
</reference>
<evidence type="ECO:0000313" key="3">
    <source>
        <dbReference type="Proteomes" id="UP000628984"/>
    </source>
</evidence>
<proteinExistence type="predicted"/>
<feature type="compositionally biased region" description="Basic and acidic residues" evidence="1">
    <location>
        <begin position="22"/>
        <end position="38"/>
    </location>
</feature>
<organism evidence="2 3">
    <name type="scientific">Gemmobacter lanyuensis</name>
    <dbReference type="NCBI Taxonomy" id="1054497"/>
    <lineage>
        <taxon>Bacteria</taxon>
        <taxon>Pseudomonadati</taxon>
        <taxon>Pseudomonadota</taxon>
        <taxon>Alphaproteobacteria</taxon>
        <taxon>Rhodobacterales</taxon>
        <taxon>Paracoccaceae</taxon>
        <taxon>Gemmobacter</taxon>
    </lineage>
</organism>
<name>A0A918MPS7_9RHOB</name>
<dbReference type="RefSeq" id="WP_189635059.1">
    <property type="nucleotide sequence ID" value="NZ_BMYQ01000015.1"/>
</dbReference>